<dbReference type="InterPro" id="IPR027417">
    <property type="entry name" value="P-loop_NTPase"/>
</dbReference>
<accession>A0ABV7ISP5</accession>
<proteinExistence type="predicted"/>
<evidence type="ECO:0000259" key="2">
    <source>
        <dbReference type="Pfam" id="PF13476"/>
    </source>
</evidence>
<evidence type="ECO:0000313" key="3">
    <source>
        <dbReference type="EMBL" id="MFC3174992.1"/>
    </source>
</evidence>
<dbReference type="PANTHER" id="PTHR32114:SF2">
    <property type="entry name" value="ABC TRANSPORTER ABCH.3"/>
    <property type="match status" value="1"/>
</dbReference>
<keyword evidence="4" id="KW-1185">Reference proteome</keyword>
<dbReference type="Pfam" id="PF13476">
    <property type="entry name" value="AAA_23"/>
    <property type="match status" value="1"/>
</dbReference>
<reference evidence="4" key="1">
    <citation type="journal article" date="2019" name="Int. J. Syst. Evol. Microbiol.">
        <title>The Global Catalogue of Microorganisms (GCM) 10K type strain sequencing project: providing services to taxonomists for standard genome sequencing and annotation.</title>
        <authorList>
            <consortium name="The Broad Institute Genomics Platform"/>
            <consortium name="The Broad Institute Genome Sequencing Center for Infectious Disease"/>
            <person name="Wu L."/>
            <person name="Ma J."/>
        </authorList>
    </citation>
    <scope>NUCLEOTIDE SEQUENCE [LARGE SCALE GENOMIC DNA]</scope>
    <source>
        <strain evidence="4">KCTC 42984</strain>
    </source>
</reference>
<feature type="domain" description="Rad50/SbcC-type AAA" evidence="2">
    <location>
        <begin position="7"/>
        <end position="239"/>
    </location>
</feature>
<evidence type="ECO:0000256" key="1">
    <source>
        <dbReference type="SAM" id="Coils"/>
    </source>
</evidence>
<sequence>MRILAIRGQNLASLAGAFAIDFTEEPLAGSGIFAITGPTGAGKSTLLDAVCLALFNDIPRLKAAPSGGKIGEAEDTGLSLRDTRAILRHGTGEGFAEVDFAMPGGATYRARWSVKRARGKADGKLQNHDHSFERLDTGERIGGTRTETLAAIRAVIGLSAEQFGRAVLLAQGDFEAFIRADANERAILLERLTGSEIYTALGQRAFEKARTLEAGLDLLRARIADQHGLDDDQRAEAEQALAQAQAAEAQARADHEALKQARAHELAGAQLAQQVASARQALAASEAAASEAAPRRAALALDRRALALAPAWTALAEAEAKRAATARDAAEAAAALARAEAEEAQAQAAQTAATARREAAEAEARALAPALDQARALDVRLAEAARAVAQARAEAATGQQRLATAEAAQAKTRAAHAEAEAAEAAERDWLAGHAALAPLAQREDELASQLADHAARAAAVAHGEGLRGEQEQAQRQALARWTTAEATLREAGEAHEAAQQALAEAEQALPPPDALANLADARDRLTRIDGLLAAQAQTEAALLGAEQTLSRTRERLDGDQARRTALSSRQATLAATLPALAARVAEARRDLALLRAAATDAAEALRAELAPGQPCPVCGSAEHQLDRFEGKLGEHLRRREEAAQALEADHAAQDREAIAAEAEVKALDEAAVHLGRERAEQGRQLDLAAQRREAARADLFAAARALALPDSAAALPDALPEAVSARRAEVEESLAALTTARATADARRQAEHQARAALDTAREAHAAAREALDSRTRALTELDNDLKADRAEAGRLAAALDRWLAPAGAWRAQADPSAWLAALGGEWRARDRECQRLTAALPALRDAWTRAETELGACRTRAEELAAALCRAGQAHAALAQDRAALLEGEAVAAVEQRLAAARNEAEAAHRAAAAAREAASHARVGSAARHDSASAATAAAQADHAGRAHAFAAALAEAGLDADAVARVARAGAEALEAEGEALAALDRALATGRAVLREREADLARHGAGEAPALAGPALAAALAEAEQASAAAADRRAEAEIVLRQDDASRGRTALLRAELDSATAKAAIWLRLGDLIGDRTGATFRRFAQGLTLDRLLEHANARLCELKPRFTLERAPGGDMLIQVLDNDMGGEVRGLHNLSGGERFLVSLALALGLAEMSTASGVKIESLFIDEGFGALDPASLGQAVALLEHLHATGRRVGVISHVEELKERIPVKIEVTPTGKGTSRVEVVGG</sequence>
<dbReference type="Gene3D" id="3.40.50.300">
    <property type="entry name" value="P-loop containing nucleotide triphosphate hydrolases"/>
    <property type="match status" value="2"/>
</dbReference>
<name>A0ABV7ISP5_9SPHN</name>
<dbReference type="SUPFAM" id="SSF52540">
    <property type="entry name" value="P-loop containing nucleoside triphosphate hydrolases"/>
    <property type="match status" value="1"/>
</dbReference>
<dbReference type="PANTHER" id="PTHR32114">
    <property type="entry name" value="ABC TRANSPORTER ABCH.3"/>
    <property type="match status" value="1"/>
</dbReference>
<feature type="coiled-coil region" evidence="1">
    <location>
        <begin position="636"/>
        <end position="663"/>
    </location>
</feature>
<dbReference type="InterPro" id="IPR038729">
    <property type="entry name" value="Rad50/SbcC_AAA"/>
</dbReference>
<feature type="coiled-coil region" evidence="1">
    <location>
        <begin position="315"/>
        <end position="427"/>
    </location>
</feature>
<dbReference type="EMBL" id="JBHRTQ010000010">
    <property type="protein sequence ID" value="MFC3174992.1"/>
    <property type="molecule type" value="Genomic_DNA"/>
</dbReference>
<feature type="coiled-coil region" evidence="1">
    <location>
        <begin position="230"/>
        <end position="261"/>
    </location>
</feature>
<evidence type="ECO:0000313" key="4">
    <source>
        <dbReference type="Proteomes" id="UP001595604"/>
    </source>
</evidence>
<gene>
    <name evidence="3" type="ORF">ACFOD9_12100</name>
</gene>
<organism evidence="3 4">
    <name type="scientific">Novosphingobium bradum</name>
    <dbReference type="NCBI Taxonomy" id="1737444"/>
    <lineage>
        <taxon>Bacteria</taxon>
        <taxon>Pseudomonadati</taxon>
        <taxon>Pseudomonadota</taxon>
        <taxon>Alphaproteobacteria</taxon>
        <taxon>Sphingomonadales</taxon>
        <taxon>Sphingomonadaceae</taxon>
        <taxon>Novosphingobium</taxon>
    </lineage>
</organism>
<keyword evidence="1" id="KW-0175">Coiled coil</keyword>
<dbReference type="RefSeq" id="WP_379510368.1">
    <property type="nucleotide sequence ID" value="NZ_JBHRTQ010000010.1"/>
</dbReference>
<comment type="caution">
    <text evidence="3">The sequence shown here is derived from an EMBL/GenBank/DDBJ whole genome shotgun (WGS) entry which is preliminary data.</text>
</comment>
<feature type="coiled-coil region" evidence="1">
    <location>
        <begin position="892"/>
        <end position="919"/>
    </location>
</feature>
<dbReference type="Proteomes" id="UP001595604">
    <property type="component" value="Unassembled WGS sequence"/>
</dbReference>
<protein>
    <submittedName>
        <fullName evidence="3">AAA family ATPase</fullName>
    </submittedName>
</protein>